<keyword evidence="1" id="KW-0805">Transcription regulation</keyword>
<dbReference type="Gene3D" id="1.10.10.60">
    <property type="entry name" value="Homeodomain-like"/>
    <property type="match status" value="1"/>
</dbReference>
<dbReference type="InterPro" id="IPR050204">
    <property type="entry name" value="AraC_XylS_family_regulators"/>
</dbReference>
<dbReference type="PROSITE" id="PS00041">
    <property type="entry name" value="HTH_ARAC_FAMILY_1"/>
    <property type="match status" value="1"/>
</dbReference>
<dbReference type="EMBL" id="JAFFQI010000184">
    <property type="protein sequence ID" value="MCD0266003.1"/>
    <property type="molecule type" value="Genomic_DNA"/>
</dbReference>
<evidence type="ECO:0000256" key="1">
    <source>
        <dbReference type="ARBA" id="ARBA00023015"/>
    </source>
</evidence>
<organism evidence="5 6">
    <name type="scientific">Xanthomonas melonis</name>
    <dbReference type="NCBI Taxonomy" id="56456"/>
    <lineage>
        <taxon>Bacteria</taxon>
        <taxon>Pseudomonadati</taxon>
        <taxon>Pseudomonadota</taxon>
        <taxon>Gammaproteobacteria</taxon>
        <taxon>Lysobacterales</taxon>
        <taxon>Lysobacteraceae</taxon>
        <taxon>Xanthomonas</taxon>
    </lineage>
</organism>
<name>A0ABS8NVQ3_9XANT</name>
<evidence type="ECO:0000313" key="6">
    <source>
        <dbReference type="Proteomes" id="UP001430396"/>
    </source>
</evidence>
<dbReference type="InterPro" id="IPR018062">
    <property type="entry name" value="HTH_AraC-typ_CS"/>
</dbReference>
<dbReference type="InterPro" id="IPR018060">
    <property type="entry name" value="HTH_AraC"/>
</dbReference>
<evidence type="ECO:0000313" key="5">
    <source>
        <dbReference type="EMBL" id="MCD0266003.1"/>
    </source>
</evidence>
<comment type="caution">
    <text evidence="5">The sequence shown here is derived from an EMBL/GenBank/DDBJ whole genome shotgun (WGS) entry which is preliminary data.</text>
</comment>
<gene>
    <name evidence="5" type="ORF">JWH11_06050</name>
</gene>
<dbReference type="PANTHER" id="PTHR46796">
    <property type="entry name" value="HTH-TYPE TRANSCRIPTIONAL ACTIVATOR RHAS-RELATED"/>
    <property type="match status" value="1"/>
</dbReference>
<protein>
    <submittedName>
        <fullName evidence="5">Helix-turn-helix domain-containing protein</fullName>
    </submittedName>
</protein>
<feature type="domain" description="HTH araC/xylS-type" evidence="4">
    <location>
        <begin position="215"/>
        <end position="315"/>
    </location>
</feature>
<keyword evidence="6" id="KW-1185">Reference proteome</keyword>
<dbReference type="RefSeq" id="WP_208621423.1">
    <property type="nucleotide sequence ID" value="NZ_JAFFQI010000184.1"/>
</dbReference>
<keyword evidence="2" id="KW-0238">DNA-binding</keyword>
<dbReference type="InterPro" id="IPR009057">
    <property type="entry name" value="Homeodomain-like_sf"/>
</dbReference>
<dbReference type="Pfam" id="PF12833">
    <property type="entry name" value="HTH_18"/>
    <property type="match status" value="1"/>
</dbReference>
<dbReference type="PROSITE" id="PS01124">
    <property type="entry name" value="HTH_ARAC_FAMILY_2"/>
    <property type="match status" value="1"/>
</dbReference>
<evidence type="ECO:0000256" key="2">
    <source>
        <dbReference type="ARBA" id="ARBA00023125"/>
    </source>
</evidence>
<accession>A0ABS8NVQ3</accession>
<dbReference type="SUPFAM" id="SSF46689">
    <property type="entry name" value="Homeodomain-like"/>
    <property type="match status" value="2"/>
</dbReference>
<dbReference type="SMART" id="SM00342">
    <property type="entry name" value="HTH_ARAC"/>
    <property type="match status" value="1"/>
</dbReference>
<evidence type="ECO:0000259" key="4">
    <source>
        <dbReference type="PROSITE" id="PS01124"/>
    </source>
</evidence>
<dbReference type="PANTHER" id="PTHR46796:SF12">
    <property type="entry name" value="HTH-TYPE DNA-BINDING TRANSCRIPTIONAL ACTIVATOR EUTR"/>
    <property type="match status" value="1"/>
</dbReference>
<evidence type="ECO:0000256" key="3">
    <source>
        <dbReference type="ARBA" id="ARBA00023163"/>
    </source>
</evidence>
<dbReference type="Proteomes" id="UP001430396">
    <property type="component" value="Unassembled WGS sequence"/>
</dbReference>
<keyword evidence="3" id="KW-0804">Transcription</keyword>
<reference evidence="5" key="1">
    <citation type="submission" date="2021-02" db="EMBL/GenBank/DDBJ databases">
        <title>Copper resistance gene diversity in local Xanthomonas species at agrochemical polluted sites in Trinidad, Trinidad and Tobago.</title>
        <authorList>
            <person name="Ramnarine S.D.B.J."/>
            <person name="Ramsubhag A."/>
            <person name="Jayaraman J."/>
        </authorList>
    </citation>
    <scope>NUCLEOTIDE SEQUENCE</scope>
    <source>
        <strain evidence="5">CaNP6A</strain>
    </source>
</reference>
<proteinExistence type="predicted"/>
<sequence>MSASSVSVAMIQRISTPSVEAHALALPGWQLRYDQTSDGCFAGHLDTLQFEGLQVIRDRANRAMRKRGEAWPGALVVSLPLRGSDMRMYCEGHCHQDPCLLVTPDHGLPELHTPAQVEVLVLAIERTLVDDLLEEQRDRRGLRTLTLHRRCPATLQPLLAVSQDLFDTQALSAAMNTHAVVRRSMRDRLLQVVLDLLDPAAGAPLHPSASKRLVDRAREYALAHAEHAPTILELCRHVGASRRKLQYCFQNSIGITPVAYLRALRLNQVRRALASEGPGRTVQDIAAAWGFWHPSRFAGEYRQLFGQSPSQTRRQALGLPLR</sequence>